<feature type="transmembrane region" description="Helical" evidence="1">
    <location>
        <begin position="12"/>
        <end position="33"/>
    </location>
</feature>
<accession>A0ABY4DNY8</accession>
<name>A0ABY4DNY8_9NEIS</name>
<sequence length="86" mass="9928">MKPSQTHWFAKLLTSAIGLALVVMLTLFTASFFRYAFDFDIFKNYAALLMVSITLTVLAAPPLLSAYRKWTQRKPQHRHNKFAAHR</sequence>
<protein>
    <submittedName>
        <fullName evidence="2">Uncharacterized protein</fullName>
    </submittedName>
</protein>
<keyword evidence="1" id="KW-0472">Membrane</keyword>
<dbReference type="EMBL" id="CP091508">
    <property type="protein sequence ID" value="UOO80770.1"/>
    <property type="molecule type" value="Genomic_DNA"/>
</dbReference>
<proteinExistence type="predicted"/>
<gene>
    <name evidence="2" type="ORF">LVJ83_07165</name>
</gene>
<keyword evidence="3" id="KW-1185">Reference proteome</keyword>
<keyword evidence="1" id="KW-0812">Transmembrane</keyword>
<dbReference type="RefSeq" id="WP_244783841.1">
    <property type="nucleotide sequence ID" value="NZ_CP091508.1"/>
</dbReference>
<evidence type="ECO:0000256" key="1">
    <source>
        <dbReference type="SAM" id="Phobius"/>
    </source>
</evidence>
<reference evidence="2 3" key="1">
    <citation type="journal article" date="2022" name="Res Sq">
        <title>Evolution of multicellular longitudinally dividing oral cavity symbionts (Neisseriaceae).</title>
        <authorList>
            <person name="Nyongesa S."/>
            <person name="Weber P."/>
            <person name="Bernet E."/>
            <person name="Pullido F."/>
            <person name="Nieckarz M."/>
            <person name="Delaby M."/>
            <person name="Nieves C."/>
            <person name="Viehboeck T."/>
            <person name="Krause N."/>
            <person name="Rivera-Millot A."/>
            <person name="Nakamura A."/>
            <person name="Vischer N."/>
            <person name="VanNieuwenhze M."/>
            <person name="Brun Y."/>
            <person name="Cava F."/>
            <person name="Bulgheresi S."/>
            <person name="Veyrier F."/>
        </authorList>
    </citation>
    <scope>NUCLEOTIDE SEQUENCE [LARGE SCALE GENOMIC DNA]</scope>
    <source>
        <strain evidence="2 3">CCUG 63373m</strain>
    </source>
</reference>
<keyword evidence="1" id="KW-1133">Transmembrane helix</keyword>
<evidence type="ECO:0000313" key="3">
    <source>
        <dbReference type="Proteomes" id="UP000829817"/>
    </source>
</evidence>
<organism evidence="2 3">
    <name type="scientific">Uruburuella testudinis</name>
    <dbReference type="NCBI Taxonomy" id="1282863"/>
    <lineage>
        <taxon>Bacteria</taxon>
        <taxon>Pseudomonadati</taxon>
        <taxon>Pseudomonadota</taxon>
        <taxon>Betaproteobacteria</taxon>
        <taxon>Neisseriales</taxon>
        <taxon>Neisseriaceae</taxon>
        <taxon>Uruburuella</taxon>
    </lineage>
</organism>
<dbReference type="Proteomes" id="UP000829817">
    <property type="component" value="Chromosome"/>
</dbReference>
<evidence type="ECO:0000313" key="2">
    <source>
        <dbReference type="EMBL" id="UOO80770.1"/>
    </source>
</evidence>
<feature type="transmembrane region" description="Helical" evidence="1">
    <location>
        <begin position="45"/>
        <end position="64"/>
    </location>
</feature>